<proteinExistence type="predicted"/>
<dbReference type="InterPro" id="IPR008271">
    <property type="entry name" value="Ser/Thr_kinase_AS"/>
</dbReference>
<evidence type="ECO:0000256" key="8">
    <source>
        <dbReference type="ARBA" id="ARBA00048679"/>
    </source>
</evidence>
<evidence type="ECO:0000259" key="12">
    <source>
        <dbReference type="PROSITE" id="PS50011"/>
    </source>
</evidence>
<dbReference type="PROSITE" id="PS00108">
    <property type="entry name" value="PROTEIN_KINASE_ST"/>
    <property type="match status" value="1"/>
</dbReference>
<reference evidence="13" key="1">
    <citation type="submission" date="2019-07" db="EMBL/GenBank/DDBJ databases">
        <title>Hyphodiscus hymeniophilus genome sequencing and assembly.</title>
        <authorList>
            <person name="Kramer G."/>
            <person name="Nodwell J."/>
        </authorList>
    </citation>
    <scope>NUCLEOTIDE SEQUENCE</scope>
    <source>
        <strain evidence="13">ATCC 34498</strain>
    </source>
</reference>
<dbReference type="EC" id="2.7.11.1" evidence="1"/>
<dbReference type="InterPro" id="IPR000719">
    <property type="entry name" value="Prot_kinase_dom"/>
</dbReference>
<dbReference type="AlphaFoldDB" id="A0A9P7AWY9"/>
<dbReference type="PANTHER" id="PTHR24343">
    <property type="entry name" value="SERINE/THREONINE KINASE"/>
    <property type="match status" value="1"/>
</dbReference>
<evidence type="ECO:0000313" key="14">
    <source>
        <dbReference type="Proteomes" id="UP000785200"/>
    </source>
</evidence>
<evidence type="ECO:0000256" key="3">
    <source>
        <dbReference type="ARBA" id="ARBA00022679"/>
    </source>
</evidence>
<sequence length="517" mass="57624">MATVSAPRDSLASAHPSPSISQTSSVIGSPESRPTTQNGTLAVPSTENLNGSAAPPFEPQKLGVAEKPSMTKRLTRMFSTKDAMRSDTSINSQPPSGTSTSKQDFAATTTSTKPNPPIRKPSSTDKAARVDKADKVDKPATAPKKDQKGERYVVNTEWQGGHEHHLKSAKRQEKLSDMLRGMLSGRKNGEHEGGQELSLMSSWVDQLKKEKEKESLATEKKGGPNATASLVEKYGKCHEIVGRGAFGIVRISHKRIDTGEQLFAVKEFRRRPEENEKKYSKRLTSEFCISSALRHPNVIHTLDLLQDSKGDYCEVMEFCAGGDLYTLVLSAGKLEVAEADCYFKQMMRGVEYMHEMGVAHRDLKPENLLLTTHGALKITDFGNGECFRMAWEKETHMVSGLCGSAPYIAPEEYVDKEFDARAVDVWATGVIYMAMRTGRHLWRVAKKEDDEFYERYLEGRRDEEGYAPIESLHRARCRNVIYSILDPNPGRRITATQVLKSEWGREIKLCKAGEEGF</sequence>
<evidence type="ECO:0000256" key="10">
    <source>
        <dbReference type="PROSITE-ProRule" id="PRU10141"/>
    </source>
</evidence>
<organism evidence="13 14">
    <name type="scientific">Hyphodiscus hymeniophilus</name>
    <dbReference type="NCBI Taxonomy" id="353542"/>
    <lineage>
        <taxon>Eukaryota</taxon>
        <taxon>Fungi</taxon>
        <taxon>Dikarya</taxon>
        <taxon>Ascomycota</taxon>
        <taxon>Pezizomycotina</taxon>
        <taxon>Leotiomycetes</taxon>
        <taxon>Helotiales</taxon>
        <taxon>Hyphodiscaceae</taxon>
        <taxon>Hyphodiscus</taxon>
    </lineage>
</organism>
<gene>
    <name evidence="13" type="ORF">D0Z07_5429</name>
</gene>
<dbReference type="Gene3D" id="1.10.510.10">
    <property type="entry name" value="Transferase(Phosphotransferase) domain 1"/>
    <property type="match status" value="1"/>
</dbReference>
<dbReference type="InterPro" id="IPR011009">
    <property type="entry name" value="Kinase-like_dom_sf"/>
</dbReference>
<evidence type="ECO:0000256" key="6">
    <source>
        <dbReference type="ARBA" id="ARBA00022840"/>
    </source>
</evidence>
<keyword evidence="2" id="KW-0723">Serine/threonine-protein kinase</keyword>
<dbReference type="InterPro" id="IPR017441">
    <property type="entry name" value="Protein_kinase_ATP_BS"/>
</dbReference>
<dbReference type="OrthoDB" id="6513151at2759"/>
<dbReference type="PROSITE" id="PS50011">
    <property type="entry name" value="PROTEIN_KINASE_DOM"/>
    <property type="match status" value="1"/>
</dbReference>
<comment type="catalytic activity">
    <reaction evidence="8">
        <text>L-seryl-[protein] + ATP = O-phospho-L-seryl-[protein] + ADP + H(+)</text>
        <dbReference type="Rhea" id="RHEA:17989"/>
        <dbReference type="Rhea" id="RHEA-COMP:9863"/>
        <dbReference type="Rhea" id="RHEA-COMP:11604"/>
        <dbReference type="ChEBI" id="CHEBI:15378"/>
        <dbReference type="ChEBI" id="CHEBI:29999"/>
        <dbReference type="ChEBI" id="CHEBI:30616"/>
        <dbReference type="ChEBI" id="CHEBI:83421"/>
        <dbReference type="ChEBI" id="CHEBI:456216"/>
        <dbReference type="EC" id="2.7.11.1"/>
    </reaction>
</comment>
<keyword evidence="5" id="KW-0418">Kinase</keyword>
<keyword evidence="6 10" id="KW-0067">ATP-binding</keyword>
<feature type="domain" description="Protein kinase" evidence="12">
    <location>
        <begin position="235"/>
        <end position="504"/>
    </location>
</feature>
<dbReference type="Pfam" id="PF00069">
    <property type="entry name" value="Pkinase"/>
    <property type="match status" value="1"/>
</dbReference>
<feature type="region of interest" description="Disordered" evidence="11">
    <location>
        <begin position="1"/>
        <end position="152"/>
    </location>
</feature>
<evidence type="ECO:0000313" key="13">
    <source>
        <dbReference type="EMBL" id="KAG0648555.1"/>
    </source>
</evidence>
<evidence type="ECO:0000256" key="2">
    <source>
        <dbReference type="ARBA" id="ARBA00022527"/>
    </source>
</evidence>
<dbReference type="GO" id="GO:0030003">
    <property type="term" value="P:intracellular monoatomic cation homeostasis"/>
    <property type="evidence" value="ECO:0007669"/>
    <property type="project" value="UniProtKB-ARBA"/>
</dbReference>
<dbReference type="PROSITE" id="PS00107">
    <property type="entry name" value="PROTEIN_KINASE_ATP"/>
    <property type="match status" value="1"/>
</dbReference>
<feature type="compositionally biased region" description="Polar residues" evidence="11">
    <location>
        <begin position="86"/>
        <end position="113"/>
    </location>
</feature>
<evidence type="ECO:0000256" key="11">
    <source>
        <dbReference type="SAM" id="MobiDB-lite"/>
    </source>
</evidence>
<evidence type="ECO:0000256" key="9">
    <source>
        <dbReference type="ARBA" id="ARBA00078109"/>
    </source>
</evidence>
<name>A0A9P7AWY9_9HELO</name>
<dbReference type="SUPFAM" id="SSF56112">
    <property type="entry name" value="Protein kinase-like (PK-like)"/>
    <property type="match status" value="1"/>
</dbReference>
<feature type="compositionally biased region" description="Basic and acidic residues" evidence="11">
    <location>
        <begin position="122"/>
        <end position="151"/>
    </location>
</feature>
<keyword evidence="14" id="KW-1185">Reference proteome</keyword>
<dbReference type="GO" id="GO:0005829">
    <property type="term" value="C:cytosol"/>
    <property type="evidence" value="ECO:0007669"/>
    <property type="project" value="TreeGrafter"/>
</dbReference>
<dbReference type="EMBL" id="VNKQ01000010">
    <property type="protein sequence ID" value="KAG0648555.1"/>
    <property type="molecule type" value="Genomic_DNA"/>
</dbReference>
<evidence type="ECO:0000256" key="7">
    <source>
        <dbReference type="ARBA" id="ARBA00047899"/>
    </source>
</evidence>
<evidence type="ECO:0000256" key="5">
    <source>
        <dbReference type="ARBA" id="ARBA00022777"/>
    </source>
</evidence>
<dbReference type="GO" id="GO:0005524">
    <property type="term" value="F:ATP binding"/>
    <property type="evidence" value="ECO:0007669"/>
    <property type="project" value="UniProtKB-UniRule"/>
</dbReference>
<accession>A0A9P7AWY9</accession>
<feature type="binding site" evidence="10">
    <location>
        <position position="266"/>
    </location>
    <ligand>
        <name>ATP</name>
        <dbReference type="ChEBI" id="CHEBI:30616"/>
    </ligand>
</feature>
<dbReference type="PANTHER" id="PTHR24343:SF558">
    <property type="entry name" value="PROTEIN KINASE DOMAIN-CONTAINING PROTEIN"/>
    <property type="match status" value="1"/>
</dbReference>
<feature type="compositionally biased region" description="Polar residues" evidence="11">
    <location>
        <begin position="16"/>
        <end position="51"/>
    </location>
</feature>
<evidence type="ECO:0000256" key="4">
    <source>
        <dbReference type="ARBA" id="ARBA00022741"/>
    </source>
</evidence>
<comment type="caution">
    <text evidence="13">The sequence shown here is derived from an EMBL/GenBank/DDBJ whole genome shotgun (WGS) entry which is preliminary data.</text>
</comment>
<keyword evidence="3" id="KW-0808">Transferase</keyword>
<dbReference type="Proteomes" id="UP000785200">
    <property type="component" value="Unassembled WGS sequence"/>
</dbReference>
<dbReference type="FunFam" id="1.10.510.10:FF:000183">
    <property type="entry name" value="Serine/threonine-protein kinase hal4"/>
    <property type="match status" value="1"/>
</dbReference>
<dbReference type="SMART" id="SM00220">
    <property type="entry name" value="S_TKc"/>
    <property type="match status" value="1"/>
</dbReference>
<dbReference type="CDD" id="cd13994">
    <property type="entry name" value="STKc_HAL4_like"/>
    <property type="match status" value="1"/>
</dbReference>
<dbReference type="GO" id="GO:0004674">
    <property type="term" value="F:protein serine/threonine kinase activity"/>
    <property type="evidence" value="ECO:0007669"/>
    <property type="project" value="UniProtKB-KW"/>
</dbReference>
<evidence type="ECO:0000256" key="1">
    <source>
        <dbReference type="ARBA" id="ARBA00012513"/>
    </source>
</evidence>
<keyword evidence="4 10" id="KW-0547">Nucleotide-binding</keyword>
<protein>
    <recommendedName>
        <fullName evidence="1">non-specific serine/threonine protein kinase</fullName>
        <ecNumber evidence="1">2.7.11.1</ecNumber>
    </recommendedName>
    <alternativeName>
        <fullName evidence="9">Halotolerance protein 4</fullName>
    </alternativeName>
</protein>
<comment type="catalytic activity">
    <reaction evidence="7">
        <text>L-threonyl-[protein] + ATP = O-phospho-L-threonyl-[protein] + ADP + H(+)</text>
        <dbReference type="Rhea" id="RHEA:46608"/>
        <dbReference type="Rhea" id="RHEA-COMP:11060"/>
        <dbReference type="Rhea" id="RHEA-COMP:11605"/>
        <dbReference type="ChEBI" id="CHEBI:15378"/>
        <dbReference type="ChEBI" id="CHEBI:30013"/>
        <dbReference type="ChEBI" id="CHEBI:30616"/>
        <dbReference type="ChEBI" id="CHEBI:61977"/>
        <dbReference type="ChEBI" id="CHEBI:456216"/>
        <dbReference type="EC" id="2.7.11.1"/>
    </reaction>
</comment>